<dbReference type="PANTHER" id="PTHR11259:SF2">
    <property type="entry name" value="GH16429P"/>
    <property type="match status" value="1"/>
</dbReference>
<name>A0A3G2S2C1_MALR7</name>
<dbReference type="PANTHER" id="PTHR11259">
    <property type="entry name" value="RAS-RELATED GTP BINDING RAG/GTR YEAST"/>
    <property type="match status" value="1"/>
</dbReference>
<dbReference type="GO" id="GO:0003924">
    <property type="term" value="F:GTPase activity"/>
    <property type="evidence" value="ECO:0007669"/>
    <property type="project" value="UniProtKB-UniRule"/>
</dbReference>
<dbReference type="AlphaFoldDB" id="A0A3G2S2C1"/>
<comment type="function">
    <text evidence="4">GTPase involved in activation of the TORC1 signaling pathway, which promotes growth and represses autophagy in nutrient-rich conditions.</text>
</comment>
<evidence type="ECO:0000256" key="4">
    <source>
        <dbReference type="RuleBase" id="RU367014"/>
    </source>
</evidence>
<organism evidence="5 6">
    <name type="scientific">Malassezia restricta (strain ATCC 96810 / NBRC 103918 / CBS 7877)</name>
    <name type="common">Seborrheic dermatitis infection agent</name>
    <dbReference type="NCBI Taxonomy" id="425264"/>
    <lineage>
        <taxon>Eukaryota</taxon>
        <taxon>Fungi</taxon>
        <taxon>Dikarya</taxon>
        <taxon>Basidiomycota</taxon>
        <taxon>Ustilaginomycotina</taxon>
        <taxon>Malasseziomycetes</taxon>
        <taxon>Malasseziales</taxon>
        <taxon>Malasseziaceae</taxon>
        <taxon>Malassezia</taxon>
    </lineage>
</organism>
<proteinExistence type="inferred from homology"/>
<dbReference type="OrthoDB" id="26136at2759"/>
<keyword evidence="3 4" id="KW-0342">GTP-binding</keyword>
<evidence type="ECO:0000256" key="1">
    <source>
        <dbReference type="ARBA" id="ARBA00007756"/>
    </source>
</evidence>
<evidence type="ECO:0000256" key="3">
    <source>
        <dbReference type="ARBA" id="ARBA00023134"/>
    </source>
</evidence>
<comment type="subunit">
    <text evidence="4">Component of the GSE complex.</text>
</comment>
<comment type="similarity">
    <text evidence="1 4">Belongs to the GTR/RAG GTP-binding protein family.</text>
</comment>
<keyword evidence="2 4" id="KW-0547">Nucleotide-binding</keyword>
<dbReference type="VEuPathDB" id="FungiDB:DNF11_1165"/>
<dbReference type="GO" id="GO:1904263">
    <property type="term" value="P:positive regulation of TORC1 signaling"/>
    <property type="evidence" value="ECO:0007669"/>
    <property type="project" value="TreeGrafter"/>
</dbReference>
<dbReference type="GO" id="GO:0005634">
    <property type="term" value="C:nucleus"/>
    <property type="evidence" value="ECO:0007669"/>
    <property type="project" value="TreeGrafter"/>
</dbReference>
<dbReference type="GO" id="GO:1990131">
    <property type="term" value="C:Gtr1-Gtr2 GTPase complex"/>
    <property type="evidence" value="ECO:0007669"/>
    <property type="project" value="UniProtKB-UniRule"/>
</dbReference>
<dbReference type="Proteomes" id="UP000269793">
    <property type="component" value="Chromosome II"/>
</dbReference>
<dbReference type="Gene3D" id="3.40.50.300">
    <property type="entry name" value="P-loop containing nucleotide triphosphate hydrolases"/>
    <property type="match status" value="1"/>
</dbReference>
<dbReference type="Gene3D" id="3.30.450.190">
    <property type="match status" value="1"/>
</dbReference>
<evidence type="ECO:0000313" key="5">
    <source>
        <dbReference type="EMBL" id="AYO42115.1"/>
    </source>
</evidence>
<evidence type="ECO:0000256" key="2">
    <source>
        <dbReference type="ARBA" id="ARBA00022741"/>
    </source>
</evidence>
<dbReference type="GO" id="GO:0000329">
    <property type="term" value="C:fungal-type vacuole membrane"/>
    <property type="evidence" value="ECO:0007669"/>
    <property type="project" value="TreeGrafter"/>
</dbReference>
<sequence length="372" mass="41874">MAGVAPQDDAVTDAARRKILMIGPRRAGKTSICKVVYESFQPNDTLFLTPTMRTQTVNMDTFQALQLLDVPGSALANWVTDSPRASDADERGPRTKMAFDIPWTDVSAVIYVVDAQDEYFDALVRLNAVIVAAYMENPDIHVHVFINKVDGLSEDYKYDTQRDIEQRVYEGLLNSTHELQGVLDEDTRLDKAVRLHFYLTSVFDASAFLAFSRIQQRLLQGTESEVQHAPPGMVSLSDALETACNLLCTACYFEKAYVFDVPSRTFVGCDTSPFDASLYNIVFRYMHFLLQFSELYAQVPDAVEHPVRTRDWSTSVMRLSHDTTVAFWQLDHHLALLAVVHTNVQLRNATILDYNLGLFRDAVAQLAALARS</sequence>
<dbReference type="GO" id="GO:0009267">
    <property type="term" value="P:cellular response to starvation"/>
    <property type="evidence" value="ECO:0007669"/>
    <property type="project" value="TreeGrafter"/>
</dbReference>
<dbReference type="STRING" id="425264.A0A3G2S2C1"/>
<dbReference type="GO" id="GO:0010507">
    <property type="term" value="P:negative regulation of autophagy"/>
    <property type="evidence" value="ECO:0007669"/>
    <property type="project" value="TreeGrafter"/>
</dbReference>
<evidence type="ECO:0000313" key="6">
    <source>
        <dbReference type="Proteomes" id="UP000269793"/>
    </source>
</evidence>
<dbReference type="InterPro" id="IPR027417">
    <property type="entry name" value="P-loop_NTPase"/>
</dbReference>
<protein>
    <recommendedName>
        <fullName evidence="4">GTP-binding protein</fullName>
    </recommendedName>
</protein>
<gene>
    <name evidence="5" type="primary">gtr2</name>
    <name evidence="5" type="ORF">DNF11_1165</name>
</gene>
<keyword evidence="6" id="KW-1185">Reference proteome</keyword>
<dbReference type="SUPFAM" id="SSF52540">
    <property type="entry name" value="P-loop containing nucleoside triphosphate hydrolases"/>
    <property type="match status" value="1"/>
</dbReference>
<accession>A0A3G2S2C1</accession>
<reference evidence="5 6" key="1">
    <citation type="submission" date="2018-10" db="EMBL/GenBank/DDBJ databases">
        <title>Complete genome sequence of Malassezia restricta CBS 7877.</title>
        <authorList>
            <person name="Morand S.C."/>
            <person name="Bertignac M."/>
            <person name="Iltis A."/>
            <person name="Kolder I."/>
            <person name="Pirovano W."/>
            <person name="Jourdain R."/>
            <person name="Clavaud C."/>
        </authorList>
    </citation>
    <scope>NUCLEOTIDE SEQUENCE [LARGE SCALE GENOMIC DNA]</scope>
    <source>
        <strain evidence="5 6">CBS 7877</strain>
    </source>
</reference>
<dbReference type="EMBL" id="CP033149">
    <property type="protein sequence ID" value="AYO42115.1"/>
    <property type="molecule type" value="Genomic_DNA"/>
</dbReference>
<dbReference type="GO" id="GO:0005525">
    <property type="term" value="F:GTP binding"/>
    <property type="evidence" value="ECO:0007669"/>
    <property type="project" value="UniProtKB-UniRule"/>
</dbReference>
<dbReference type="InterPro" id="IPR006762">
    <property type="entry name" value="Gtr1_RagA"/>
</dbReference>
<dbReference type="Pfam" id="PF04670">
    <property type="entry name" value="Gtr1_RagA"/>
    <property type="match status" value="1"/>
</dbReference>